<dbReference type="EMBL" id="OZ035837">
    <property type="protein sequence ID" value="CAL1581956.1"/>
    <property type="molecule type" value="Genomic_DNA"/>
</dbReference>
<feature type="compositionally biased region" description="Polar residues" evidence="1">
    <location>
        <begin position="138"/>
        <end position="157"/>
    </location>
</feature>
<sequence length="157" mass="17044">MVPKEEYLTSVSCGTHCIMGQEWRGSSPILTLASVPSSTVLSCSVDVRDGLDRGRTRFSALIGIPAVRRFGSEDEHFRQELFFANMSDKNEDQLRNMVSSIINMIRSDVQGQSTGAGATAGQATGQQTRREAREAPSCSATQQNMARTGSPNRVSIT</sequence>
<proteinExistence type="predicted"/>
<name>A0AAV2JWA6_KNICA</name>
<evidence type="ECO:0000313" key="3">
    <source>
        <dbReference type="Proteomes" id="UP001497482"/>
    </source>
</evidence>
<keyword evidence="3" id="KW-1185">Reference proteome</keyword>
<protein>
    <submittedName>
        <fullName evidence="2">Uncharacterized protein</fullName>
    </submittedName>
</protein>
<evidence type="ECO:0000256" key="1">
    <source>
        <dbReference type="SAM" id="MobiDB-lite"/>
    </source>
</evidence>
<feature type="region of interest" description="Disordered" evidence="1">
    <location>
        <begin position="112"/>
        <end position="157"/>
    </location>
</feature>
<reference evidence="2 3" key="1">
    <citation type="submission" date="2024-04" db="EMBL/GenBank/DDBJ databases">
        <authorList>
            <person name="Waldvogel A.-M."/>
            <person name="Schoenle A."/>
        </authorList>
    </citation>
    <scope>NUCLEOTIDE SEQUENCE [LARGE SCALE GENOMIC DNA]</scope>
</reference>
<feature type="compositionally biased region" description="Low complexity" evidence="1">
    <location>
        <begin position="112"/>
        <end position="127"/>
    </location>
</feature>
<organism evidence="2 3">
    <name type="scientific">Knipowitschia caucasica</name>
    <name type="common">Caucasian dwarf goby</name>
    <name type="synonym">Pomatoschistus caucasicus</name>
    <dbReference type="NCBI Taxonomy" id="637954"/>
    <lineage>
        <taxon>Eukaryota</taxon>
        <taxon>Metazoa</taxon>
        <taxon>Chordata</taxon>
        <taxon>Craniata</taxon>
        <taxon>Vertebrata</taxon>
        <taxon>Euteleostomi</taxon>
        <taxon>Actinopterygii</taxon>
        <taxon>Neopterygii</taxon>
        <taxon>Teleostei</taxon>
        <taxon>Neoteleostei</taxon>
        <taxon>Acanthomorphata</taxon>
        <taxon>Gobiaria</taxon>
        <taxon>Gobiiformes</taxon>
        <taxon>Gobioidei</taxon>
        <taxon>Gobiidae</taxon>
        <taxon>Gobiinae</taxon>
        <taxon>Knipowitschia</taxon>
    </lineage>
</organism>
<gene>
    <name evidence="2" type="ORF">KC01_LOCUS12665</name>
</gene>
<dbReference type="Proteomes" id="UP001497482">
    <property type="component" value="Chromosome 15"/>
</dbReference>
<dbReference type="AlphaFoldDB" id="A0AAV2JWA6"/>
<accession>A0AAV2JWA6</accession>
<evidence type="ECO:0000313" key="2">
    <source>
        <dbReference type="EMBL" id="CAL1581956.1"/>
    </source>
</evidence>